<gene>
    <name evidence="2" type="ORF">MKW94_021768</name>
</gene>
<dbReference type="AlphaFoldDB" id="A0AA41VMQ1"/>
<accession>A0AA41VMQ1</accession>
<proteinExistence type="predicted"/>
<dbReference type="Proteomes" id="UP001177140">
    <property type="component" value="Unassembled WGS sequence"/>
</dbReference>
<evidence type="ECO:0000256" key="1">
    <source>
        <dbReference type="SAM" id="MobiDB-lite"/>
    </source>
</evidence>
<sequence length="67" mass="7261">MRRRTGERCLEGGPDAAERRPGSGFPTGRGTEDGHLEAHHDLQARPARPGKATLVGGLHMESTTDWI</sequence>
<reference evidence="2" key="1">
    <citation type="submission" date="2022-03" db="EMBL/GenBank/DDBJ databases">
        <title>A functionally conserved STORR gene fusion in Papaver species that diverged 16.8 million years ago.</title>
        <authorList>
            <person name="Catania T."/>
        </authorList>
    </citation>
    <scope>NUCLEOTIDE SEQUENCE</scope>
    <source>
        <strain evidence="2">S-191538</strain>
    </source>
</reference>
<feature type="compositionally biased region" description="Basic and acidic residues" evidence="1">
    <location>
        <begin position="30"/>
        <end position="43"/>
    </location>
</feature>
<keyword evidence="3" id="KW-1185">Reference proteome</keyword>
<evidence type="ECO:0000313" key="3">
    <source>
        <dbReference type="Proteomes" id="UP001177140"/>
    </source>
</evidence>
<organism evidence="2 3">
    <name type="scientific">Papaver nudicaule</name>
    <name type="common">Iceland poppy</name>
    <dbReference type="NCBI Taxonomy" id="74823"/>
    <lineage>
        <taxon>Eukaryota</taxon>
        <taxon>Viridiplantae</taxon>
        <taxon>Streptophyta</taxon>
        <taxon>Embryophyta</taxon>
        <taxon>Tracheophyta</taxon>
        <taxon>Spermatophyta</taxon>
        <taxon>Magnoliopsida</taxon>
        <taxon>Ranunculales</taxon>
        <taxon>Papaveraceae</taxon>
        <taxon>Papaveroideae</taxon>
        <taxon>Papaver</taxon>
    </lineage>
</organism>
<feature type="compositionally biased region" description="Basic and acidic residues" evidence="1">
    <location>
        <begin position="1"/>
        <end position="21"/>
    </location>
</feature>
<name>A0AA41VMQ1_PAPNU</name>
<protein>
    <submittedName>
        <fullName evidence="2">Uncharacterized protein</fullName>
    </submittedName>
</protein>
<dbReference type="PANTHER" id="PTHR48161">
    <property type="entry name" value="BNACNNG12870D PROTEIN"/>
    <property type="match status" value="1"/>
</dbReference>
<evidence type="ECO:0000313" key="2">
    <source>
        <dbReference type="EMBL" id="MCL7044121.1"/>
    </source>
</evidence>
<feature type="region of interest" description="Disordered" evidence="1">
    <location>
        <begin position="1"/>
        <end position="67"/>
    </location>
</feature>
<comment type="caution">
    <text evidence="2">The sequence shown here is derived from an EMBL/GenBank/DDBJ whole genome shotgun (WGS) entry which is preliminary data.</text>
</comment>
<dbReference type="EMBL" id="JAJJMA010254519">
    <property type="protein sequence ID" value="MCL7044121.1"/>
    <property type="molecule type" value="Genomic_DNA"/>
</dbReference>
<dbReference type="PANTHER" id="PTHR48161:SF1">
    <property type="entry name" value="(RAPE) HYPOTHETICAL PROTEIN"/>
    <property type="match status" value="1"/>
</dbReference>